<feature type="transmembrane region" description="Helical" evidence="1">
    <location>
        <begin position="12"/>
        <end position="33"/>
    </location>
</feature>
<accession>A7HJ16</accession>
<reference evidence="3 4" key="1">
    <citation type="submission" date="2007-07" db="EMBL/GenBank/DDBJ databases">
        <title>Complete sequence of Fervidobacterium nodosum Rt17-B1.</title>
        <authorList>
            <consortium name="US DOE Joint Genome Institute"/>
            <person name="Copeland A."/>
            <person name="Lucas S."/>
            <person name="Lapidus A."/>
            <person name="Barry K."/>
            <person name="Glavina del Rio T."/>
            <person name="Dalin E."/>
            <person name="Tice H."/>
            <person name="Pitluck S."/>
            <person name="Saunders E."/>
            <person name="Brettin T."/>
            <person name="Bruce D."/>
            <person name="Detter J.C."/>
            <person name="Han C."/>
            <person name="Schmutz J."/>
            <person name="Larimer F."/>
            <person name="Land M."/>
            <person name="Hauser L."/>
            <person name="Kyrpides N."/>
            <person name="Mikhailova N."/>
            <person name="Nelson K."/>
            <person name="Gogarten J.P."/>
            <person name="Noll K."/>
            <person name="Richardson P."/>
        </authorList>
    </citation>
    <scope>NUCLEOTIDE SEQUENCE [LARGE SCALE GENOMIC DNA]</scope>
    <source>
        <strain evidence="4">ATCC 35602 / DSM 5306 / Rt17-B1</strain>
    </source>
</reference>
<dbReference type="Pfam" id="PF13200">
    <property type="entry name" value="DUF4015"/>
    <property type="match status" value="1"/>
</dbReference>
<feature type="domain" description="DUF4015" evidence="2">
    <location>
        <begin position="281"/>
        <end position="601"/>
    </location>
</feature>
<evidence type="ECO:0000313" key="4">
    <source>
        <dbReference type="Proteomes" id="UP000002415"/>
    </source>
</evidence>
<keyword evidence="4" id="KW-1185">Reference proteome</keyword>
<dbReference type="Proteomes" id="UP000002415">
    <property type="component" value="Chromosome"/>
</dbReference>
<proteinExistence type="predicted"/>
<dbReference type="InterPro" id="IPR025275">
    <property type="entry name" value="DUF4015"/>
</dbReference>
<reference evidence="3 4" key="2">
    <citation type="journal article" date="2009" name="Proc. Natl. Acad. Sci. U.S.A.">
        <title>On the chimeric nature, thermophilic origin, and phylogenetic placement of the Thermotogales.</title>
        <authorList>
            <person name="Zhaxybayeva O."/>
            <person name="Swithers K.S."/>
            <person name="Lapierre P."/>
            <person name="Fournier G.P."/>
            <person name="Bickhart D.M."/>
            <person name="DeBoy R.T."/>
            <person name="Nelson K.E."/>
            <person name="Nesbo C.L."/>
            <person name="Doolittle W.F."/>
            <person name="Gogarten J.P."/>
            <person name="Noll K.M."/>
        </authorList>
    </citation>
    <scope>NUCLEOTIDE SEQUENCE [LARGE SCALE GENOMIC DNA]</scope>
    <source>
        <strain evidence="4">ATCC 35602 / DSM 5306 / Rt17-B1</strain>
    </source>
</reference>
<keyword evidence="1" id="KW-1133">Transmembrane helix</keyword>
<keyword evidence="1" id="KW-0472">Membrane</keyword>
<dbReference type="InterPro" id="IPR017853">
    <property type="entry name" value="GH"/>
</dbReference>
<gene>
    <name evidence="3" type="ordered locus">Fnod_0026</name>
</gene>
<dbReference type="SUPFAM" id="SSF51445">
    <property type="entry name" value="(Trans)glycosidases"/>
    <property type="match status" value="1"/>
</dbReference>
<dbReference type="HOGENOM" id="CLU_030168_1_0_0"/>
<evidence type="ECO:0000259" key="2">
    <source>
        <dbReference type="Pfam" id="PF13200"/>
    </source>
</evidence>
<organism evidence="3 4">
    <name type="scientific">Fervidobacterium nodosum (strain ATCC 35602 / DSM 5306 / Rt17-B1)</name>
    <dbReference type="NCBI Taxonomy" id="381764"/>
    <lineage>
        <taxon>Bacteria</taxon>
        <taxon>Thermotogati</taxon>
        <taxon>Thermotogota</taxon>
        <taxon>Thermotogae</taxon>
        <taxon>Thermotogales</taxon>
        <taxon>Fervidobacteriaceae</taxon>
        <taxon>Fervidobacterium</taxon>
    </lineage>
</organism>
<dbReference type="KEGG" id="fno:Fnod_0026"/>
<evidence type="ECO:0000313" key="3">
    <source>
        <dbReference type="EMBL" id="ABS59899.1"/>
    </source>
</evidence>
<sequence>MKRINAEKIAKTAIILFVTSLVIIALLFSYIAVNILSEKAFAKKAQINENKNQESKENLTLNKKENKFEKEEIRTATATTIEQLTVPIDDANNTNTEATNTFIKNDNKNNNLIKIELSEESSPSTNLNNANIVNLNSKEDTKVTNVEKNNLNKNEEPKLEEQETTNKILSYSEKNNNLTISSLNQLGFINAGNVSLFDSPESKKEIAKIRYGTFVKVLEKYNATDTTYNRIVYSDDESSEKQGWVKSIFITNISSYIKPSSSNIVFEPIKKIHGRVKNVRGIYISYSTATTKSNLLEKYLRFAKRNNINAFVIDVKGDDGQLLFKSEAANKHAPAANNFAVYSKEELKEIINTLKAEGIYLIARIVCFKDPTYARTHKDKAIIYKDTGELYTGIYKIPWASAYDRELWNYNIEVAKEAAEIGFDEIQYDYVRFPEISKELRNKVDLRNQRNETMFEAIYKFLLKSKIELSSYNIPLAADIFGLVPNVVDDLGIGQQWELISNVVDYICPMVYPSHYANGSFKLPVPDAYPYETVYNSVLGGVIRNRYLPSPAKIRPWIQAFTATWVKGHITYGESEIRKQIKALKDLGINEYMLWNASNRYIEMNYE</sequence>
<dbReference type="AlphaFoldDB" id="A7HJ16"/>
<dbReference type="eggNOG" id="COG1306">
    <property type="taxonomic scope" value="Bacteria"/>
</dbReference>
<evidence type="ECO:0000256" key="1">
    <source>
        <dbReference type="SAM" id="Phobius"/>
    </source>
</evidence>
<keyword evidence="1" id="KW-0812">Transmembrane</keyword>
<dbReference type="EMBL" id="CP000771">
    <property type="protein sequence ID" value="ABS59899.1"/>
    <property type="molecule type" value="Genomic_DNA"/>
</dbReference>
<protein>
    <recommendedName>
        <fullName evidence="2">DUF4015 domain-containing protein</fullName>
    </recommendedName>
</protein>
<name>A7HJ16_FERNB</name>